<dbReference type="Pfam" id="PF04081">
    <property type="entry name" value="DNA_pol_delta_4"/>
    <property type="match status" value="1"/>
</dbReference>
<evidence type="ECO:0000313" key="3">
    <source>
        <dbReference type="Proteomes" id="UP001357485"/>
    </source>
</evidence>
<feature type="compositionally biased region" description="Polar residues" evidence="1">
    <location>
        <begin position="9"/>
        <end position="22"/>
    </location>
</feature>
<dbReference type="PANTHER" id="PTHR14303:SF0">
    <property type="entry name" value="DNA POLYMERASE DELTA SUBUNIT 4"/>
    <property type="match status" value="1"/>
</dbReference>
<keyword evidence="3" id="KW-1185">Reference proteome</keyword>
<comment type="caution">
    <text evidence="2">The sequence shown here is derived from an EMBL/GenBank/DDBJ whole genome shotgun (WGS) entry which is preliminary data.</text>
</comment>
<accession>A0ABR0M787</accession>
<feature type="compositionally biased region" description="Polar residues" evidence="1">
    <location>
        <begin position="29"/>
        <end position="40"/>
    </location>
</feature>
<evidence type="ECO:0000313" key="2">
    <source>
        <dbReference type="EMBL" id="KAK5288820.1"/>
    </source>
</evidence>
<dbReference type="InterPro" id="IPR007218">
    <property type="entry name" value="DNA_pol_delta_4"/>
</dbReference>
<gene>
    <name evidence="2" type="ORF">LTR16_003219</name>
</gene>
<reference evidence="2 3" key="1">
    <citation type="submission" date="2023-08" db="EMBL/GenBank/DDBJ databases">
        <title>Black Yeasts Isolated from many extreme environments.</title>
        <authorList>
            <person name="Coleine C."/>
            <person name="Stajich J.E."/>
            <person name="Selbmann L."/>
        </authorList>
    </citation>
    <scope>NUCLEOTIDE SEQUENCE [LARGE SCALE GENOMIC DNA]</scope>
    <source>
        <strain evidence="2 3">CCFEE 536</strain>
    </source>
</reference>
<name>A0ABR0M787_9PEZI</name>
<sequence length="201" mass="22439">MPPRRRVSSGPTAASNRAQATLSFHGKSNKVTKPSLTASNRTKKDPTVVEAITRTNLNASANSDLAAPTTAKVAIAEQARQKPVKQEAPEKRTAEDEEALRVSDAQVARYWRGKEKSRMAPRVHQEGLGLWEKVLREWDMSGQYGPCIGIARTKRWRRAHKLGLKPPIEVLAVLLRQQEEGNIKAQRAHVDELMSSRFIET</sequence>
<dbReference type="PANTHER" id="PTHR14303">
    <property type="entry name" value="DNA POLYMERASE DELTA SUBUNIT 4"/>
    <property type="match status" value="1"/>
</dbReference>
<feature type="region of interest" description="Disordered" evidence="1">
    <location>
        <begin position="1"/>
        <end position="45"/>
    </location>
</feature>
<feature type="compositionally biased region" description="Basic and acidic residues" evidence="1">
    <location>
        <begin position="84"/>
        <end position="94"/>
    </location>
</feature>
<evidence type="ECO:0008006" key="4">
    <source>
        <dbReference type="Google" id="ProtNLM"/>
    </source>
</evidence>
<protein>
    <recommendedName>
        <fullName evidence="4">DNA polymerase delta subunit 4</fullName>
    </recommendedName>
</protein>
<dbReference type="EMBL" id="JAVRRA010000317">
    <property type="protein sequence ID" value="KAK5288820.1"/>
    <property type="molecule type" value="Genomic_DNA"/>
</dbReference>
<proteinExistence type="predicted"/>
<feature type="region of interest" description="Disordered" evidence="1">
    <location>
        <begin position="77"/>
        <end position="99"/>
    </location>
</feature>
<evidence type="ECO:0000256" key="1">
    <source>
        <dbReference type="SAM" id="MobiDB-lite"/>
    </source>
</evidence>
<organism evidence="2 3">
    <name type="scientific">Cryomyces antarcticus</name>
    <dbReference type="NCBI Taxonomy" id="329879"/>
    <lineage>
        <taxon>Eukaryota</taxon>
        <taxon>Fungi</taxon>
        <taxon>Dikarya</taxon>
        <taxon>Ascomycota</taxon>
        <taxon>Pezizomycotina</taxon>
        <taxon>Dothideomycetes</taxon>
        <taxon>Dothideomycetes incertae sedis</taxon>
        <taxon>Cryomyces</taxon>
    </lineage>
</organism>
<dbReference type="Proteomes" id="UP001357485">
    <property type="component" value="Unassembled WGS sequence"/>
</dbReference>